<organism evidence="1 2">
    <name type="scientific">Digitaria exilis</name>
    <dbReference type="NCBI Taxonomy" id="1010633"/>
    <lineage>
        <taxon>Eukaryota</taxon>
        <taxon>Viridiplantae</taxon>
        <taxon>Streptophyta</taxon>
        <taxon>Embryophyta</taxon>
        <taxon>Tracheophyta</taxon>
        <taxon>Spermatophyta</taxon>
        <taxon>Magnoliopsida</taxon>
        <taxon>Liliopsida</taxon>
        <taxon>Poales</taxon>
        <taxon>Poaceae</taxon>
        <taxon>PACMAD clade</taxon>
        <taxon>Panicoideae</taxon>
        <taxon>Panicodae</taxon>
        <taxon>Paniceae</taxon>
        <taxon>Anthephorinae</taxon>
        <taxon>Digitaria</taxon>
    </lineage>
</organism>
<comment type="caution">
    <text evidence="1">The sequence shown here is derived from an EMBL/GenBank/DDBJ whole genome shotgun (WGS) entry which is preliminary data.</text>
</comment>
<evidence type="ECO:0000313" key="2">
    <source>
        <dbReference type="Proteomes" id="UP000636709"/>
    </source>
</evidence>
<dbReference type="PANTHER" id="PTHR36480:SF3">
    <property type="entry name" value="OS06G0118900 PROTEIN"/>
    <property type="match status" value="1"/>
</dbReference>
<reference evidence="1" key="1">
    <citation type="submission" date="2020-07" db="EMBL/GenBank/DDBJ databases">
        <title>Genome sequence and genetic diversity analysis of an under-domesticated orphan crop, white fonio (Digitaria exilis).</title>
        <authorList>
            <person name="Bennetzen J.L."/>
            <person name="Chen S."/>
            <person name="Ma X."/>
            <person name="Wang X."/>
            <person name="Yssel A.E.J."/>
            <person name="Chaluvadi S.R."/>
            <person name="Johnson M."/>
            <person name="Gangashetty P."/>
            <person name="Hamidou F."/>
            <person name="Sanogo M.D."/>
            <person name="Zwaenepoel A."/>
            <person name="Wallace J."/>
            <person name="Van De Peer Y."/>
            <person name="Van Deynze A."/>
        </authorList>
    </citation>
    <scope>NUCLEOTIDE SEQUENCE</scope>
    <source>
        <tissue evidence="1">Leaves</tissue>
    </source>
</reference>
<evidence type="ECO:0000313" key="1">
    <source>
        <dbReference type="EMBL" id="KAF8780696.1"/>
    </source>
</evidence>
<dbReference type="Proteomes" id="UP000636709">
    <property type="component" value="Unassembled WGS sequence"/>
</dbReference>
<dbReference type="AlphaFoldDB" id="A0A835FXG0"/>
<protein>
    <recommendedName>
        <fullName evidence="3">Late embryogenesis abundant protein LEA-2 subgroup domain-containing protein</fullName>
    </recommendedName>
</protein>
<proteinExistence type="predicted"/>
<gene>
    <name evidence="1" type="ORF">HU200_001299</name>
</gene>
<dbReference type="EMBL" id="JACEFO010000121">
    <property type="protein sequence ID" value="KAF8780696.1"/>
    <property type="molecule type" value="Genomic_DNA"/>
</dbReference>
<name>A0A835FXG0_9POAL</name>
<evidence type="ECO:0008006" key="3">
    <source>
        <dbReference type="Google" id="ProtNLM"/>
    </source>
</evidence>
<sequence>MARRPLRNYKCYTLWVLAACLAVSAAVSIVLALTRPAHINYTITSVTRRNSRNTSIDGDNGGRLRLSFTLTTNNTSPSSVLYRSFYVLVCSSSSSSACIATDVTPLLPRQEPRSLKRIDWAVELGGAGSPWVTLGVMPSMEAFDRSSDVLVNISALVRLKRPGLPWSSGRLTSPNG</sequence>
<accession>A0A835FXG0</accession>
<keyword evidence="2" id="KW-1185">Reference proteome</keyword>
<dbReference type="OrthoDB" id="647406at2759"/>
<dbReference type="PANTHER" id="PTHR36480">
    <property type="entry name" value="OS06G0118900 PROTEIN-RELATED"/>
    <property type="match status" value="1"/>
</dbReference>